<dbReference type="InterPro" id="IPR014729">
    <property type="entry name" value="Rossmann-like_a/b/a_fold"/>
</dbReference>
<dbReference type="EMBL" id="JAGINU010000001">
    <property type="protein sequence ID" value="MBP2367451.1"/>
    <property type="molecule type" value="Genomic_DNA"/>
</dbReference>
<accession>A0ABS4VUI4</accession>
<dbReference type="Proteomes" id="UP001519295">
    <property type="component" value="Unassembled WGS sequence"/>
</dbReference>
<proteinExistence type="predicted"/>
<evidence type="ECO:0008006" key="3">
    <source>
        <dbReference type="Google" id="ProtNLM"/>
    </source>
</evidence>
<sequence length="69" mass="7065">MDGGPFSDVALAHAFADASFHGDRLVALHAWTEVDSGFTGLLLGSTGLALVQHSDCPVMLVGPDAARAT</sequence>
<dbReference type="Gene3D" id="3.40.50.620">
    <property type="entry name" value="HUPs"/>
    <property type="match status" value="2"/>
</dbReference>
<evidence type="ECO:0000313" key="2">
    <source>
        <dbReference type="Proteomes" id="UP001519295"/>
    </source>
</evidence>
<keyword evidence="2" id="KW-1185">Reference proteome</keyword>
<name>A0ABS4VUI4_9PSEU</name>
<protein>
    <recommendedName>
        <fullName evidence="3">Universal stress protein family protein</fullName>
    </recommendedName>
</protein>
<organism evidence="1 2">
    <name type="scientific">Pseudonocardia parietis</name>
    <dbReference type="NCBI Taxonomy" id="570936"/>
    <lineage>
        <taxon>Bacteria</taxon>
        <taxon>Bacillati</taxon>
        <taxon>Actinomycetota</taxon>
        <taxon>Actinomycetes</taxon>
        <taxon>Pseudonocardiales</taxon>
        <taxon>Pseudonocardiaceae</taxon>
        <taxon>Pseudonocardia</taxon>
    </lineage>
</organism>
<dbReference type="SUPFAM" id="SSF52402">
    <property type="entry name" value="Adenine nucleotide alpha hydrolases-like"/>
    <property type="match status" value="1"/>
</dbReference>
<reference evidence="1 2" key="1">
    <citation type="submission" date="2021-03" db="EMBL/GenBank/DDBJ databases">
        <title>Sequencing the genomes of 1000 actinobacteria strains.</title>
        <authorList>
            <person name="Klenk H.-P."/>
        </authorList>
    </citation>
    <scope>NUCLEOTIDE SEQUENCE [LARGE SCALE GENOMIC DNA]</scope>
    <source>
        <strain evidence="1 2">DSM 45256</strain>
    </source>
</reference>
<comment type="caution">
    <text evidence="1">The sequence shown here is derived from an EMBL/GenBank/DDBJ whole genome shotgun (WGS) entry which is preliminary data.</text>
</comment>
<evidence type="ECO:0000313" key="1">
    <source>
        <dbReference type="EMBL" id="MBP2367451.1"/>
    </source>
</evidence>
<gene>
    <name evidence="1" type="ORF">JOF36_003147</name>
</gene>